<evidence type="ECO:0000256" key="2">
    <source>
        <dbReference type="ARBA" id="ARBA00022448"/>
    </source>
</evidence>
<feature type="transmembrane region" description="Helical" evidence="7">
    <location>
        <begin position="272"/>
        <end position="292"/>
    </location>
</feature>
<feature type="transmembrane region" description="Helical" evidence="7">
    <location>
        <begin position="437"/>
        <end position="464"/>
    </location>
</feature>
<dbReference type="InterPro" id="IPR000515">
    <property type="entry name" value="MetI-like"/>
</dbReference>
<evidence type="ECO:0000313" key="9">
    <source>
        <dbReference type="EMBL" id="PRY93685.1"/>
    </source>
</evidence>
<evidence type="ECO:0000256" key="4">
    <source>
        <dbReference type="ARBA" id="ARBA00022692"/>
    </source>
</evidence>
<dbReference type="GO" id="GO:0005886">
    <property type="term" value="C:plasma membrane"/>
    <property type="evidence" value="ECO:0007669"/>
    <property type="project" value="UniProtKB-SubCell"/>
</dbReference>
<comment type="subcellular location">
    <subcellularLocation>
        <location evidence="1 7">Cell membrane</location>
        <topology evidence="1 7">Multi-pass membrane protein</topology>
    </subcellularLocation>
</comment>
<dbReference type="Pfam" id="PF00528">
    <property type="entry name" value="BPD_transp_1"/>
    <property type="match status" value="1"/>
</dbReference>
<evidence type="ECO:0000256" key="1">
    <source>
        <dbReference type="ARBA" id="ARBA00004651"/>
    </source>
</evidence>
<evidence type="ECO:0000256" key="3">
    <source>
        <dbReference type="ARBA" id="ARBA00022475"/>
    </source>
</evidence>
<feature type="transmembrane region" description="Helical" evidence="7">
    <location>
        <begin position="304"/>
        <end position="322"/>
    </location>
</feature>
<feature type="transmembrane region" description="Helical" evidence="7">
    <location>
        <begin position="379"/>
        <end position="402"/>
    </location>
</feature>
<feature type="transmembrane region" description="Helical" evidence="7">
    <location>
        <begin position="239"/>
        <end position="260"/>
    </location>
</feature>
<dbReference type="PANTHER" id="PTHR30465:SF66">
    <property type="entry name" value="INNER MEMBRANE ABC TRANSPORTER PERMEASE PROTEIN YEJB"/>
    <property type="match status" value="1"/>
</dbReference>
<keyword evidence="3" id="KW-1003">Cell membrane</keyword>
<dbReference type="CDD" id="cd06261">
    <property type="entry name" value="TM_PBP2"/>
    <property type="match status" value="2"/>
</dbReference>
<name>A0A2T0X457_9RHOB</name>
<feature type="transmembrane region" description="Helical" evidence="7">
    <location>
        <begin position="186"/>
        <end position="219"/>
    </location>
</feature>
<dbReference type="AlphaFoldDB" id="A0A2T0X457"/>
<accession>A0A2T0X457</accession>
<keyword evidence="10" id="KW-1185">Reference proteome</keyword>
<gene>
    <name evidence="9" type="ORF">BCF33_2567</name>
</gene>
<comment type="similarity">
    <text evidence="7">Belongs to the binding-protein-dependent transport system permease family.</text>
</comment>
<protein>
    <submittedName>
        <fullName evidence="9">Binding-protein-dependent transport system inner membrane component</fullName>
    </submittedName>
</protein>
<evidence type="ECO:0000313" key="10">
    <source>
        <dbReference type="Proteomes" id="UP000238801"/>
    </source>
</evidence>
<evidence type="ECO:0000259" key="8">
    <source>
        <dbReference type="PROSITE" id="PS50928"/>
    </source>
</evidence>
<reference evidence="9 10" key="1">
    <citation type="submission" date="2018-03" db="EMBL/GenBank/DDBJ databases">
        <title>Genomic Encyclopedia of Archaeal and Bacterial Type Strains, Phase II (KMG-II): from individual species to whole genera.</title>
        <authorList>
            <person name="Goeker M."/>
        </authorList>
    </citation>
    <scope>NUCLEOTIDE SEQUENCE [LARGE SCALE GENOMIC DNA]</scope>
    <source>
        <strain evidence="9 10">DSM 29318</strain>
    </source>
</reference>
<feature type="domain" description="ABC transmembrane type-1" evidence="8">
    <location>
        <begin position="151"/>
        <end position="507"/>
    </location>
</feature>
<evidence type="ECO:0000256" key="7">
    <source>
        <dbReference type="RuleBase" id="RU363032"/>
    </source>
</evidence>
<feature type="transmembrane region" description="Helical" evidence="7">
    <location>
        <begin position="334"/>
        <end position="359"/>
    </location>
</feature>
<keyword evidence="6 7" id="KW-0472">Membrane</keyword>
<dbReference type="Proteomes" id="UP000238801">
    <property type="component" value="Unassembled WGS sequence"/>
</dbReference>
<feature type="transmembrane region" description="Helical" evidence="7">
    <location>
        <begin position="9"/>
        <end position="30"/>
    </location>
</feature>
<dbReference type="PANTHER" id="PTHR30465">
    <property type="entry name" value="INNER MEMBRANE ABC TRANSPORTER"/>
    <property type="match status" value="1"/>
</dbReference>
<feature type="transmembrane region" description="Helical" evidence="7">
    <location>
        <begin position="484"/>
        <end position="510"/>
    </location>
</feature>
<sequence>MGAYLLKRFLLIIPTLFGIMVINFVLTQFVPGGPIEQVIAELEGGGDVFEGIAGTGGGEIEQGASDDGYAGARGLPQSFLDELRVQYNFARLVCAPGHEGAPAFDAPECEAVDIPAFERFWLMIWDYVRFDFGESFRHPGTSVVDLVLDKMPVSITLGLWSTLIAYLISIPLGIRKAVRDGSRFDTWTSGLIIVGYAIPGFLFAILLLVLFAGGSYYQAYPLRGLTSDYFDVLSPLGRVQLYLPFILLVLAGAWLGALAARRAGSGRAGPGLAVLAGGAAGLVLAALAARGLAGDLLGGEGQHLWIVAAPAAAGTLWAAWAARRGAEGAGAILLRMALGAGLGLVLIGLLSVAGLVRAVPPGAPRPDGPTTLFGQLGDYFWHITLPVAASTIASFATLTLLTKNSFLDEIRKQYVMTAKAKGLSEGRVLYGHVFRNAMLIVIAGFPGLFIAVFFGGSIIIETIFSLDGLGRLGFEAAVARNYPVIFGTLFFFGLVGLVVGILSDLMYVLVDPRIDFEARRT</sequence>
<comment type="caution">
    <text evidence="9">The sequence shown here is derived from an EMBL/GenBank/DDBJ whole genome shotgun (WGS) entry which is preliminary data.</text>
</comment>
<dbReference type="GO" id="GO:0055085">
    <property type="term" value="P:transmembrane transport"/>
    <property type="evidence" value="ECO:0007669"/>
    <property type="project" value="InterPro"/>
</dbReference>
<dbReference type="GO" id="GO:0042884">
    <property type="term" value="P:microcin transport"/>
    <property type="evidence" value="ECO:0007669"/>
    <property type="project" value="TreeGrafter"/>
</dbReference>
<keyword evidence="5 7" id="KW-1133">Transmembrane helix</keyword>
<dbReference type="EMBL" id="PVTT01000002">
    <property type="protein sequence ID" value="PRY93685.1"/>
    <property type="molecule type" value="Genomic_DNA"/>
</dbReference>
<keyword evidence="2 7" id="KW-0813">Transport</keyword>
<keyword evidence="4 7" id="KW-0812">Transmembrane</keyword>
<evidence type="ECO:0000256" key="5">
    <source>
        <dbReference type="ARBA" id="ARBA00022989"/>
    </source>
</evidence>
<proteinExistence type="inferred from homology"/>
<feature type="transmembrane region" description="Helical" evidence="7">
    <location>
        <begin position="153"/>
        <end position="174"/>
    </location>
</feature>
<evidence type="ECO:0000256" key="6">
    <source>
        <dbReference type="ARBA" id="ARBA00023136"/>
    </source>
</evidence>
<dbReference type="PROSITE" id="PS50928">
    <property type="entry name" value="ABC_TM1"/>
    <property type="match status" value="1"/>
</dbReference>
<organism evidence="9 10">
    <name type="scientific">Hasllibacter halocynthiae</name>
    <dbReference type="NCBI Taxonomy" id="595589"/>
    <lineage>
        <taxon>Bacteria</taxon>
        <taxon>Pseudomonadati</taxon>
        <taxon>Pseudomonadota</taxon>
        <taxon>Alphaproteobacteria</taxon>
        <taxon>Rhodobacterales</taxon>
        <taxon>Roseobacteraceae</taxon>
        <taxon>Hasllibacter</taxon>
    </lineage>
</organism>